<evidence type="ECO:0000256" key="1">
    <source>
        <dbReference type="SAM" id="MobiDB-lite"/>
    </source>
</evidence>
<evidence type="ECO:0000313" key="5">
    <source>
        <dbReference type="Proteomes" id="UP000037962"/>
    </source>
</evidence>
<organism evidence="2 4">
    <name type="scientific">Mycobacteroides immunogenum</name>
    <dbReference type="NCBI Taxonomy" id="83262"/>
    <lineage>
        <taxon>Bacteria</taxon>
        <taxon>Bacillati</taxon>
        <taxon>Actinomycetota</taxon>
        <taxon>Actinomycetes</taxon>
        <taxon>Mycobacteriales</taxon>
        <taxon>Mycobacteriaceae</taxon>
        <taxon>Mycobacteroides</taxon>
    </lineage>
</organism>
<dbReference type="Proteomes" id="UP000037843">
    <property type="component" value="Unassembled WGS sequence"/>
</dbReference>
<evidence type="ECO:0000313" key="4">
    <source>
        <dbReference type="Proteomes" id="UP000037843"/>
    </source>
</evidence>
<sequence length="91" mass="10338">MVARCTRPTHHRWASYGGRGITVCDRWRSDFWTFVHDMGERPPGLSLDRINNDGPYSPDNCRWATNSQQSKNRRASAYAGNRNRAKAGSLA</sequence>
<accession>A0A7V8RXR3</accession>
<evidence type="ECO:0000313" key="3">
    <source>
        <dbReference type="EMBL" id="KPG34122.1"/>
    </source>
</evidence>
<comment type="caution">
    <text evidence="2">The sequence shown here is derived from an EMBL/GenBank/DDBJ whole genome shotgun (WGS) entry which is preliminary data.</text>
</comment>
<evidence type="ECO:0000313" key="2">
    <source>
        <dbReference type="EMBL" id="KPG14773.1"/>
    </source>
</evidence>
<keyword evidence="5" id="KW-1185">Reference proteome</keyword>
<reference evidence="4 5" key="1">
    <citation type="submission" date="2015-09" db="EMBL/GenBank/DDBJ databases">
        <title>Genome Sequences of Mycobacterium immunogenum Isolates, Recuperated from a Chloraminated Drinking Water Distribution System Simulator Subjected to Episodes of Nitrification.</title>
        <authorList>
            <person name="Gomez-Alvarez V."/>
            <person name="Revetta R.P."/>
        </authorList>
    </citation>
    <scope>NUCLEOTIDE SEQUENCE [LARGE SCALE GENOMIC DNA]</scope>
    <source>
        <strain evidence="2 4">H008</strain>
        <strain evidence="3 5">H076</strain>
    </source>
</reference>
<dbReference type="EMBL" id="LJFS01000012">
    <property type="protein sequence ID" value="KPG34122.1"/>
    <property type="molecule type" value="Genomic_DNA"/>
</dbReference>
<feature type="region of interest" description="Disordered" evidence="1">
    <location>
        <begin position="58"/>
        <end position="91"/>
    </location>
</feature>
<dbReference type="Proteomes" id="UP000037962">
    <property type="component" value="Unassembled WGS sequence"/>
</dbReference>
<gene>
    <name evidence="2" type="ORF">AN908_07925</name>
    <name evidence="3" type="ORF">AN912_11860</name>
</gene>
<protein>
    <submittedName>
        <fullName evidence="2">Uncharacterized protein</fullName>
    </submittedName>
</protein>
<proteinExistence type="predicted"/>
<name>A0A7V8RXR3_9MYCO</name>
<dbReference type="AlphaFoldDB" id="A0A7V8RXR3"/>
<dbReference type="EMBL" id="LJFO01000003">
    <property type="protein sequence ID" value="KPG14773.1"/>
    <property type="molecule type" value="Genomic_DNA"/>
</dbReference>